<name>A0AAV5JWQ7_9ROSI</name>
<keyword evidence="2" id="KW-0732">Signal</keyword>
<feature type="compositionally biased region" description="Pro residues" evidence="1">
    <location>
        <begin position="241"/>
        <end position="314"/>
    </location>
</feature>
<feature type="compositionally biased region" description="Pro residues" evidence="1">
    <location>
        <begin position="325"/>
        <end position="351"/>
    </location>
</feature>
<feature type="region of interest" description="Disordered" evidence="1">
    <location>
        <begin position="206"/>
        <end position="359"/>
    </location>
</feature>
<evidence type="ECO:0000256" key="2">
    <source>
        <dbReference type="SAM" id="SignalP"/>
    </source>
</evidence>
<reference evidence="3 4" key="1">
    <citation type="journal article" date="2021" name="Commun. Biol.">
        <title>The genome of Shorea leprosula (Dipterocarpaceae) highlights the ecological relevance of drought in aseasonal tropical rainforests.</title>
        <authorList>
            <person name="Ng K.K.S."/>
            <person name="Kobayashi M.J."/>
            <person name="Fawcett J.A."/>
            <person name="Hatakeyama M."/>
            <person name="Paape T."/>
            <person name="Ng C.H."/>
            <person name="Ang C.C."/>
            <person name="Tnah L.H."/>
            <person name="Lee C.T."/>
            <person name="Nishiyama T."/>
            <person name="Sese J."/>
            <person name="O'Brien M.J."/>
            <person name="Copetti D."/>
            <person name="Mohd Noor M.I."/>
            <person name="Ong R.C."/>
            <person name="Putra M."/>
            <person name="Sireger I.Z."/>
            <person name="Indrioko S."/>
            <person name="Kosugi Y."/>
            <person name="Izuno A."/>
            <person name="Isagi Y."/>
            <person name="Lee S.L."/>
            <person name="Shimizu K.K."/>
        </authorList>
    </citation>
    <scope>NUCLEOTIDE SEQUENCE [LARGE SCALE GENOMIC DNA]</scope>
    <source>
        <strain evidence="3">214</strain>
    </source>
</reference>
<dbReference type="PRINTS" id="PR01217">
    <property type="entry name" value="PRICHEXTENSN"/>
</dbReference>
<sequence length="359" mass="38860">MSWIFIILFLSFGFSSLSEAGHHKNHPSAVVVGTVYCDTCFQQDVSRDSHFIPGASVLVQCKDGNLKESFRKEVKTDEHGEFQVDLPFTVSRYVKRIKRCSVKLINSSEPYCAVASSATSSSLHLKSRKEGIHIFSAGFFTFKPLKQPTLCSRKPIVHDSRVINNRKTGFGSGDTITVPPPIKDPKVPKFPQLHFLPALPPLPQLPNLPSLPPHPGLPTLPPLPGKGSPLTKRNIAHPAYFFPPPNLLDPPPPQLLPPTPFQPTAPPLPPSSRRPPPAPLNPSPPIPGPTPPPTPFRPPAPSLPPFSRQPPPASLNPSPSIPRLTPSPSPPPSPSLPIPPPPFPLPQPPFVSFPTSSTP</sequence>
<dbReference type="Proteomes" id="UP001054252">
    <property type="component" value="Unassembled WGS sequence"/>
</dbReference>
<proteinExistence type="predicted"/>
<accession>A0AAV5JWQ7</accession>
<evidence type="ECO:0000256" key="1">
    <source>
        <dbReference type="SAM" id="MobiDB-lite"/>
    </source>
</evidence>
<protein>
    <recommendedName>
        <fullName evidence="5">Pollen Ole e 1 allergen and extensin family protein</fullName>
    </recommendedName>
</protein>
<comment type="caution">
    <text evidence="3">The sequence shown here is derived from an EMBL/GenBank/DDBJ whole genome shotgun (WGS) entry which is preliminary data.</text>
</comment>
<organism evidence="3 4">
    <name type="scientific">Rubroshorea leprosula</name>
    <dbReference type="NCBI Taxonomy" id="152421"/>
    <lineage>
        <taxon>Eukaryota</taxon>
        <taxon>Viridiplantae</taxon>
        <taxon>Streptophyta</taxon>
        <taxon>Embryophyta</taxon>
        <taxon>Tracheophyta</taxon>
        <taxon>Spermatophyta</taxon>
        <taxon>Magnoliopsida</taxon>
        <taxon>eudicotyledons</taxon>
        <taxon>Gunneridae</taxon>
        <taxon>Pentapetalae</taxon>
        <taxon>rosids</taxon>
        <taxon>malvids</taxon>
        <taxon>Malvales</taxon>
        <taxon>Dipterocarpaceae</taxon>
        <taxon>Rubroshorea</taxon>
    </lineage>
</organism>
<dbReference type="PANTHER" id="PTHR47273:SF4">
    <property type="entry name" value="EXPRESSED PROTEIN"/>
    <property type="match status" value="1"/>
</dbReference>
<feature type="signal peptide" evidence="2">
    <location>
        <begin position="1"/>
        <end position="20"/>
    </location>
</feature>
<dbReference type="EMBL" id="BPVZ01000046">
    <property type="protein sequence ID" value="GKV16948.1"/>
    <property type="molecule type" value="Genomic_DNA"/>
</dbReference>
<evidence type="ECO:0008006" key="5">
    <source>
        <dbReference type="Google" id="ProtNLM"/>
    </source>
</evidence>
<dbReference type="AlphaFoldDB" id="A0AAV5JWQ7"/>
<evidence type="ECO:0000313" key="3">
    <source>
        <dbReference type="EMBL" id="GKV16948.1"/>
    </source>
</evidence>
<dbReference type="PANTHER" id="PTHR47273">
    <property type="entry name" value="EXPRESSED PROTEIN"/>
    <property type="match status" value="1"/>
</dbReference>
<evidence type="ECO:0000313" key="4">
    <source>
        <dbReference type="Proteomes" id="UP001054252"/>
    </source>
</evidence>
<feature type="compositionally biased region" description="Low complexity" evidence="1">
    <location>
        <begin position="315"/>
        <end position="324"/>
    </location>
</feature>
<keyword evidence="4" id="KW-1185">Reference proteome</keyword>
<feature type="compositionally biased region" description="Pro residues" evidence="1">
    <location>
        <begin position="206"/>
        <end position="224"/>
    </location>
</feature>
<dbReference type="Pfam" id="PF01190">
    <property type="entry name" value="Pollen_Ole_e_1"/>
    <property type="match status" value="1"/>
</dbReference>
<gene>
    <name evidence="3" type="ORF">SLEP1_g27513</name>
</gene>
<feature type="chain" id="PRO_5043719481" description="Pollen Ole e 1 allergen and extensin family protein" evidence="2">
    <location>
        <begin position="21"/>
        <end position="359"/>
    </location>
</feature>